<accession>A0A1G8G103</accession>
<evidence type="ECO:0000313" key="2">
    <source>
        <dbReference type="Proteomes" id="UP000217076"/>
    </source>
</evidence>
<evidence type="ECO:0000313" key="1">
    <source>
        <dbReference type="EMBL" id="SDH87876.1"/>
    </source>
</evidence>
<dbReference type="Proteomes" id="UP000217076">
    <property type="component" value="Unassembled WGS sequence"/>
</dbReference>
<protein>
    <submittedName>
        <fullName evidence="1">Uncharacterized protein</fullName>
    </submittedName>
</protein>
<sequence length="75" mass="7996">MGPRYRETESTHDNLAEALGAARDSGGRVAVCRRRESADGPCGGGPCPWCYWIEEADDRQPEELAAAIAALPPPA</sequence>
<dbReference type="EMBL" id="FNCV01000018">
    <property type="protein sequence ID" value="SDH87876.1"/>
    <property type="molecule type" value="Genomic_DNA"/>
</dbReference>
<keyword evidence="2" id="KW-1185">Reference proteome</keyword>
<organism evidence="1 2">
    <name type="scientific">Roseospirillum parvum</name>
    <dbReference type="NCBI Taxonomy" id="83401"/>
    <lineage>
        <taxon>Bacteria</taxon>
        <taxon>Pseudomonadati</taxon>
        <taxon>Pseudomonadota</taxon>
        <taxon>Alphaproteobacteria</taxon>
        <taxon>Rhodospirillales</taxon>
        <taxon>Rhodospirillaceae</taxon>
        <taxon>Roseospirillum</taxon>
    </lineage>
</organism>
<gene>
    <name evidence="1" type="ORF">SAMN05421742_1182</name>
</gene>
<dbReference type="AlphaFoldDB" id="A0A1G8G103"/>
<reference evidence="2" key="1">
    <citation type="submission" date="2016-10" db="EMBL/GenBank/DDBJ databases">
        <authorList>
            <person name="Varghese N."/>
            <person name="Submissions S."/>
        </authorList>
    </citation>
    <scope>NUCLEOTIDE SEQUENCE [LARGE SCALE GENOMIC DNA]</scope>
    <source>
        <strain evidence="2">930I</strain>
    </source>
</reference>
<name>A0A1G8G103_9PROT</name>
<proteinExistence type="predicted"/>
<dbReference type="RefSeq" id="WP_092621912.1">
    <property type="nucleotide sequence ID" value="NZ_FNCV01000018.1"/>
</dbReference>
<dbReference type="STRING" id="83401.SAMN05421742_1182"/>